<dbReference type="GO" id="GO:0020037">
    <property type="term" value="F:heme binding"/>
    <property type="evidence" value="ECO:0007669"/>
    <property type="project" value="InterPro"/>
</dbReference>
<dbReference type="InterPro" id="IPR001128">
    <property type="entry name" value="Cyt_P450"/>
</dbReference>
<evidence type="ECO:0000256" key="13">
    <source>
        <dbReference type="SAM" id="Phobius"/>
    </source>
</evidence>
<evidence type="ECO:0000256" key="5">
    <source>
        <dbReference type="ARBA" id="ARBA00022617"/>
    </source>
</evidence>
<dbReference type="Proteomes" id="UP000515164">
    <property type="component" value="Unplaced"/>
</dbReference>
<keyword evidence="5" id="KW-0349">Heme</keyword>
<evidence type="ECO:0000256" key="2">
    <source>
        <dbReference type="ARBA" id="ARBA00004174"/>
    </source>
</evidence>
<comment type="similarity">
    <text evidence="4">Belongs to the cytochrome P450 family.</text>
</comment>
<comment type="cofactor">
    <cofactor evidence="1">
        <name>heme</name>
        <dbReference type="ChEBI" id="CHEBI:30413"/>
    </cofactor>
</comment>
<comment type="subcellular location">
    <subcellularLocation>
        <location evidence="3">Endoplasmic reticulum membrane</location>
        <topology evidence="3">Peripheral membrane protein</topology>
    </subcellularLocation>
    <subcellularLocation>
        <location evidence="2">Microsome membrane</location>
        <topology evidence="2">Peripheral membrane protein</topology>
    </subcellularLocation>
</comment>
<keyword evidence="11" id="KW-0503">Monooxygenase</keyword>
<keyword evidence="14" id="KW-1185">Reference proteome</keyword>
<name>A0A6P8LX28_9HYME</name>
<keyword evidence="12 13" id="KW-0472">Membrane</keyword>
<accession>A0A6P8LX28</accession>
<dbReference type="AlphaFoldDB" id="A0A6P8LX28"/>
<dbReference type="GO" id="GO:0004497">
    <property type="term" value="F:monooxygenase activity"/>
    <property type="evidence" value="ECO:0007669"/>
    <property type="project" value="UniProtKB-KW"/>
</dbReference>
<proteinExistence type="inferred from homology"/>
<keyword evidence="13" id="KW-0812">Transmembrane</keyword>
<reference evidence="15" key="1">
    <citation type="submission" date="2025-08" db="UniProtKB">
        <authorList>
            <consortium name="RefSeq"/>
        </authorList>
    </citation>
    <scope>IDENTIFICATION</scope>
    <source>
        <tissue evidence="15">Muscle</tissue>
    </source>
</reference>
<evidence type="ECO:0000256" key="9">
    <source>
        <dbReference type="ARBA" id="ARBA00023002"/>
    </source>
</evidence>
<evidence type="ECO:0000256" key="7">
    <source>
        <dbReference type="ARBA" id="ARBA00022824"/>
    </source>
</evidence>
<dbReference type="RefSeq" id="XP_033305601.1">
    <property type="nucleotide sequence ID" value="XM_033449710.1"/>
</dbReference>
<dbReference type="PANTHER" id="PTHR24292:SF54">
    <property type="entry name" value="CYP9F3-RELATED"/>
    <property type="match status" value="1"/>
</dbReference>
<keyword evidence="6" id="KW-0479">Metal-binding</keyword>
<sequence length="220" mass="25528">MRNTLSTFFTASKMRFMFDSISKCLQQFVDYLYDHPEYTSSMDAKDAFTRFTNDVIASVFFGISVNSMEDRNNEFSVKGKDVLASFTFSIVKMLLMHFCLRIFNILGITIIPVATLNLFRKVIFKNLKEREERGIVRPDMLHLLIQTRDKEKMATYQMDIDDTVSQAFIFFLAGTDLSSNFMCYFLQELSLNSDIQEKLRNEIDRCLDFGIYEGSNVGDP</sequence>
<dbReference type="Pfam" id="PF00067">
    <property type="entry name" value="p450"/>
    <property type="match status" value="1"/>
</dbReference>
<gene>
    <name evidence="15" type="primary">LOC117208511</name>
</gene>
<dbReference type="GO" id="GO:0005506">
    <property type="term" value="F:iron ion binding"/>
    <property type="evidence" value="ECO:0007669"/>
    <property type="project" value="InterPro"/>
</dbReference>
<evidence type="ECO:0000256" key="10">
    <source>
        <dbReference type="ARBA" id="ARBA00023004"/>
    </source>
</evidence>
<dbReference type="InterPro" id="IPR036396">
    <property type="entry name" value="Cyt_P450_sf"/>
</dbReference>
<keyword evidence="13" id="KW-1133">Transmembrane helix</keyword>
<keyword evidence="10" id="KW-0408">Iron</keyword>
<dbReference type="KEGG" id="bbif:117208511"/>
<evidence type="ECO:0000256" key="8">
    <source>
        <dbReference type="ARBA" id="ARBA00022848"/>
    </source>
</evidence>
<dbReference type="Gene3D" id="1.10.630.10">
    <property type="entry name" value="Cytochrome P450"/>
    <property type="match status" value="1"/>
</dbReference>
<dbReference type="GeneID" id="117208511"/>
<evidence type="ECO:0000313" key="14">
    <source>
        <dbReference type="Proteomes" id="UP000515164"/>
    </source>
</evidence>
<keyword evidence="8" id="KW-0492">Microsome</keyword>
<evidence type="ECO:0000256" key="4">
    <source>
        <dbReference type="ARBA" id="ARBA00010617"/>
    </source>
</evidence>
<evidence type="ECO:0000256" key="12">
    <source>
        <dbReference type="ARBA" id="ARBA00023136"/>
    </source>
</evidence>
<dbReference type="GO" id="GO:0005789">
    <property type="term" value="C:endoplasmic reticulum membrane"/>
    <property type="evidence" value="ECO:0007669"/>
    <property type="project" value="UniProtKB-SubCell"/>
</dbReference>
<dbReference type="PANTHER" id="PTHR24292">
    <property type="entry name" value="CYTOCHROME P450"/>
    <property type="match status" value="1"/>
</dbReference>
<evidence type="ECO:0000313" key="15">
    <source>
        <dbReference type="RefSeq" id="XP_033305601.1"/>
    </source>
</evidence>
<evidence type="ECO:0000256" key="3">
    <source>
        <dbReference type="ARBA" id="ARBA00004406"/>
    </source>
</evidence>
<evidence type="ECO:0000256" key="1">
    <source>
        <dbReference type="ARBA" id="ARBA00001971"/>
    </source>
</evidence>
<dbReference type="InterPro" id="IPR050476">
    <property type="entry name" value="Insect_CytP450_Detox"/>
</dbReference>
<organism evidence="14 15">
    <name type="scientific">Bombus bifarius</name>
    <dbReference type="NCBI Taxonomy" id="103933"/>
    <lineage>
        <taxon>Eukaryota</taxon>
        <taxon>Metazoa</taxon>
        <taxon>Ecdysozoa</taxon>
        <taxon>Arthropoda</taxon>
        <taxon>Hexapoda</taxon>
        <taxon>Insecta</taxon>
        <taxon>Pterygota</taxon>
        <taxon>Neoptera</taxon>
        <taxon>Endopterygota</taxon>
        <taxon>Hymenoptera</taxon>
        <taxon>Apocrita</taxon>
        <taxon>Aculeata</taxon>
        <taxon>Apoidea</taxon>
        <taxon>Anthophila</taxon>
        <taxon>Apidae</taxon>
        <taxon>Bombus</taxon>
        <taxon>Pyrobombus</taxon>
    </lineage>
</organism>
<feature type="transmembrane region" description="Helical" evidence="13">
    <location>
        <begin position="94"/>
        <end position="119"/>
    </location>
</feature>
<dbReference type="SUPFAM" id="SSF48264">
    <property type="entry name" value="Cytochrome P450"/>
    <property type="match status" value="1"/>
</dbReference>
<evidence type="ECO:0000256" key="11">
    <source>
        <dbReference type="ARBA" id="ARBA00023033"/>
    </source>
</evidence>
<protein>
    <submittedName>
        <fullName evidence="15">Probable cytochrome P450 9h1</fullName>
    </submittedName>
</protein>
<evidence type="ECO:0000256" key="6">
    <source>
        <dbReference type="ARBA" id="ARBA00022723"/>
    </source>
</evidence>
<dbReference type="GO" id="GO:0016705">
    <property type="term" value="F:oxidoreductase activity, acting on paired donors, with incorporation or reduction of molecular oxygen"/>
    <property type="evidence" value="ECO:0007669"/>
    <property type="project" value="InterPro"/>
</dbReference>
<keyword evidence="7" id="KW-0256">Endoplasmic reticulum</keyword>
<keyword evidence="9" id="KW-0560">Oxidoreductase</keyword>